<dbReference type="InterPro" id="IPR010982">
    <property type="entry name" value="Lambda_DNA-bd_dom_sf"/>
</dbReference>
<keyword evidence="2" id="KW-0805">Transcription regulation</keyword>
<dbReference type="PROSITE" id="PS00356">
    <property type="entry name" value="HTH_LACI_1"/>
    <property type="match status" value="1"/>
</dbReference>
<name>A0A845GLD2_9BURK</name>
<evidence type="ECO:0000313" key="7">
    <source>
        <dbReference type="Proteomes" id="UP000447355"/>
    </source>
</evidence>
<reference evidence="6" key="1">
    <citation type="submission" date="2019-12" db="EMBL/GenBank/DDBJ databases">
        <title>Novel species isolated from a subtropical stream in China.</title>
        <authorList>
            <person name="Lu H."/>
        </authorList>
    </citation>
    <scope>NUCLEOTIDE SEQUENCE [LARGE SCALE GENOMIC DNA]</scope>
    <source>
        <strain evidence="6">FT81W</strain>
    </source>
</reference>
<dbReference type="PROSITE" id="PS50932">
    <property type="entry name" value="HTH_LACI_2"/>
    <property type="match status" value="1"/>
</dbReference>
<protein>
    <submittedName>
        <fullName evidence="6">Substrate-binding domain-containing protein</fullName>
    </submittedName>
</protein>
<dbReference type="Proteomes" id="UP000447355">
    <property type="component" value="Unassembled WGS sequence"/>
</dbReference>
<dbReference type="CDD" id="cd01392">
    <property type="entry name" value="HTH_LacI"/>
    <property type="match status" value="1"/>
</dbReference>
<dbReference type="SUPFAM" id="SSF47413">
    <property type="entry name" value="lambda repressor-like DNA-binding domains"/>
    <property type="match status" value="1"/>
</dbReference>
<organism evidence="6 7">
    <name type="scientific">Duganella vulcania</name>
    <dbReference type="NCBI Taxonomy" id="2692166"/>
    <lineage>
        <taxon>Bacteria</taxon>
        <taxon>Pseudomonadati</taxon>
        <taxon>Pseudomonadota</taxon>
        <taxon>Betaproteobacteria</taxon>
        <taxon>Burkholderiales</taxon>
        <taxon>Oxalobacteraceae</taxon>
        <taxon>Telluria group</taxon>
        <taxon>Duganella</taxon>
    </lineage>
</organism>
<accession>A0A845GLD2</accession>
<keyword evidence="3" id="KW-0238">DNA-binding</keyword>
<dbReference type="Pfam" id="PF13377">
    <property type="entry name" value="Peripla_BP_3"/>
    <property type="match status" value="1"/>
</dbReference>
<dbReference type="PANTHER" id="PTHR30146">
    <property type="entry name" value="LACI-RELATED TRANSCRIPTIONAL REPRESSOR"/>
    <property type="match status" value="1"/>
</dbReference>
<evidence type="ECO:0000256" key="1">
    <source>
        <dbReference type="ARBA" id="ARBA00022491"/>
    </source>
</evidence>
<feature type="domain" description="HTH lacI-type" evidence="5">
    <location>
        <begin position="2"/>
        <end position="56"/>
    </location>
</feature>
<dbReference type="AlphaFoldDB" id="A0A845GLD2"/>
<evidence type="ECO:0000256" key="2">
    <source>
        <dbReference type="ARBA" id="ARBA00023015"/>
    </source>
</evidence>
<evidence type="ECO:0000259" key="5">
    <source>
        <dbReference type="PROSITE" id="PS50932"/>
    </source>
</evidence>
<dbReference type="GO" id="GO:0003700">
    <property type="term" value="F:DNA-binding transcription factor activity"/>
    <property type="evidence" value="ECO:0007669"/>
    <property type="project" value="TreeGrafter"/>
</dbReference>
<evidence type="ECO:0000313" key="6">
    <source>
        <dbReference type="EMBL" id="MYM95383.1"/>
    </source>
</evidence>
<dbReference type="EMBL" id="WWCX01000025">
    <property type="protein sequence ID" value="MYM95383.1"/>
    <property type="molecule type" value="Genomic_DNA"/>
</dbReference>
<evidence type="ECO:0000256" key="4">
    <source>
        <dbReference type="ARBA" id="ARBA00023163"/>
    </source>
</evidence>
<sequence>MANIKDVALRAGVSVSTVSHVVNGTRFVSKEARESVEEAVRVLGYVPSAVARSLKSNNTRTFGMVIPNNSNPYFAEIIQGVEERCYAAGYNVIICNSNDDAERLASYIRVLAEKRVDGLILVVAGSDEMVRATIGELKIPLVLLDREVADLNCDLVEVDHVAGGLIATRHLLELGHPRVACISGPSGLSPSSQRNAGWKQALAEAGVERFDSDLVRGDFTPGGGYLAMQELLRCTPPPSAVFVCNDLMAIGALSAAREAGVRVPEQLSIVGFDDIELAAYSAPPLSTVVQPKLTIGTLAAELLLERVEAQRDTPRHVVLAPELKTRSSTAPYRRPKGAHE</sequence>
<dbReference type="Pfam" id="PF00356">
    <property type="entry name" value="LacI"/>
    <property type="match status" value="1"/>
</dbReference>
<dbReference type="InterPro" id="IPR028082">
    <property type="entry name" value="Peripla_BP_I"/>
</dbReference>
<proteinExistence type="predicted"/>
<comment type="caution">
    <text evidence="6">The sequence shown here is derived from an EMBL/GenBank/DDBJ whole genome shotgun (WGS) entry which is preliminary data.</text>
</comment>
<evidence type="ECO:0000256" key="3">
    <source>
        <dbReference type="ARBA" id="ARBA00023125"/>
    </source>
</evidence>
<dbReference type="SUPFAM" id="SSF53822">
    <property type="entry name" value="Periplasmic binding protein-like I"/>
    <property type="match status" value="1"/>
</dbReference>
<dbReference type="PANTHER" id="PTHR30146:SF148">
    <property type="entry name" value="HTH-TYPE TRANSCRIPTIONAL REPRESSOR PURR-RELATED"/>
    <property type="match status" value="1"/>
</dbReference>
<dbReference type="InterPro" id="IPR046335">
    <property type="entry name" value="LacI/GalR-like_sensor"/>
</dbReference>
<keyword evidence="4" id="KW-0804">Transcription</keyword>
<dbReference type="SMART" id="SM00354">
    <property type="entry name" value="HTH_LACI"/>
    <property type="match status" value="1"/>
</dbReference>
<keyword evidence="1" id="KW-0678">Repressor</keyword>
<dbReference type="GO" id="GO:0000976">
    <property type="term" value="F:transcription cis-regulatory region binding"/>
    <property type="evidence" value="ECO:0007669"/>
    <property type="project" value="TreeGrafter"/>
</dbReference>
<dbReference type="RefSeq" id="WP_161084498.1">
    <property type="nucleotide sequence ID" value="NZ_WWCX01000025.1"/>
</dbReference>
<gene>
    <name evidence="6" type="ORF">GTP90_16070</name>
</gene>
<dbReference type="Gene3D" id="1.10.260.40">
    <property type="entry name" value="lambda repressor-like DNA-binding domains"/>
    <property type="match status" value="1"/>
</dbReference>
<dbReference type="Gene3D" id="3.40.50.2300">
    <property type="match status" value="2"/>
</dbReference>
<dbReference type="InterPro" id="IPR000843">
    <property type="entry name" value="HTH_LacI"/>
</dbReference>